<dbReference type="Pfam" id="PF01066">
    <property type="entry name" value="CDP-OH_P_transf"/>
    <property type="match status" value="1"/>
</dbReference>
<comment type="similarity">
    <text evidence="2">Belongs to the CDP-alcohol phosphatidyltransferase class-I family.</text>
</comment>
<feature type="transmembrane region" description="Helical" evidence="3">
    <location>
        <begin position="6"/>
        <end position="24"/>
    </location>
</feature>
<accession>A0A657LXR0</accession>
<name>A0A657LXR0_9HYPH</name>
<evidence type="ECO:0000313" key="5">
    <source>
        <dbReference type="Proteomes" id="UP000182661"/>
    </source>
</evidence>
<dbReference type="GO" id="GO:0008654">
    <property type="term" value="P:phospholipid biosynthetic process"/>
    <property type="evidence" value="ECO:0007669"/>
    <property type="project" value="InterPro"/>
</dbReference>
<evidence type="ECO:0008006" key="6">
    <source>
        <dbReference type="Google" id="ProtNLM"/>
    </source>
</evidence>
<feature type="transmembrane region" description="Helical" evidence="3">
    <location>
        <begin position="36"/>
        <end position="55"/>
    </location>
</feature>
<sequence length="212" mass="22968">MEAHIPVIAGGVLAVIFAFVFLGLPHHRHPRFGYANLVTAMRAGLISLVGAVVLFSDAFGENQIDRMVWATAAAVAFALSLDGVDGYLARRYRQQSMFGARFDMELDAFLILILSIAATVLGKAGAWVLLIGMLRYVFVAAQWFLPWLRNALPASFRRKSICVVQVAALCAVMLPFLTQPFSGILCGVALCLLVYSFAVDILYLAAARGAKA</sequence>
<dbReference type="AlphaFoldDB" id="A0A657LXR0"/>
<dbReference type="InterPro" id="IPR000462">
    <property type="entry name" value="CDP-OH_P_trans"/>
</dbReference>
<dbReference type="InterPro" id="IPR043130">
    <property type="entry name" value="CDP-OH_PTrfase_TM_dom"/>
</dbReference>
<dbReference type="InterPro" id="IPR048254">
    <property type="entry name" value="CDP_ALCOHOL_P_TRANSF_CS"/>
</dbReference>
<dbReference type="GO" id="GO:0016020">
    <property type="term" value="C:membrane"/>
    <property type="evidence" value="ECO:0007669"/>
    <property type="project" value="InterPro"/>
</dbReference>
<keyword evidence="3" id="KW-0812">Transmembrane</keyword>
<dbReference type="Proteomes" id="UP000182661">
    <property type="component" value="Unassembled WGS sequence"/>
</dbReference>
<dbReference type="Gene3D" id="1.20.120.1760">
    <property type="match status" value="1"/>
</dbReference>
<keyword evidence="3" id="KW-1133">Transmembrane helix</keyword>
<keyword evidence="1 2" id="KW-0808">Transferase</keyword>
<proteinExistence type="inferred from homology"/>
<comment type="caution">
    <text evidence="4">The sequence shown here is derived from an EMBL/GenBank/DDBJ whole genome shotgun (WGS) entry which is preliminary data.</text>
</comment>
<keyword evidence="5" id="KW-1185">Reference proteome</keyword>
<feature type="transmembrane region" description="Helical" evidence="3">
    <location>
        <begin position="184"/>
        <end position="206"/>
    </location>
</feature>
<organism evidence="4 5">
    <name type="scientific">Pararhizobium antarcticum</name>
    <dbReference type="NCBI Taxonomy" id="1798805"/>
    <lineage>
        <taxon>Bacteria</taxon>
        <taxon>Pseudomonadati</taxon>
        <taxon>Pseudomonadota</taxon>
        <taxon>Alphaproteobacteria</taxon>
        <taxon>Hyphomicrobiales</taxon>
        <taxon>Rhizobiaceae</taxon>
        <taxon>Rhizobium/Agrobacterium group</taxon>
        <taxon>Pararhizobium</taxon>
    </lineage>
</organism>
<evidence type="ECO:0000256" key="1">
    <source>
        <dbReference type="ARBA" id="ARBA00022679"/>
    </source>
</evidence>
<keyword evidence="3" id="KW-0472">Membrane</keyword>
<evidence type="ECO:0000256" key="2">
    <source>
        <dbReference type="RuleBase" id="RU003750"/>
    </source>
</evidence>
<dbReference type="EMBL" id="LSRP01000080">
    <property type="protein sequence ID" value="OJF97796.1"/>
    <property type="molecule type" value="Genomic_DNA"/>
</dbReference>
<evidence type="ECO:0000256" key="3">
    <source>
        <dbReference type="SAM" id="Phobius"/>
    </source>
</evidence>
<gene>
    <name evidence="4" type="ORF">AX760_16030</name>
</gene>
<feature type="transmembrane region" description="Helical" evidence="3">
    <location>
        <begin position="104"/>
        <end position="121"/>
    </location>
</feature>
<feature type="transmembrane region" description="Helical" evidence="3">
    <location>
        <begin position="67"/>
        <end position="84"/>
    </location>
</feature>
<protein>
    <recommendedName>
        <fullName evidence="6">CDP-alcohol phosphatidyltransferase</fullName>
    </recommendedName>
</protein>
<evidence type="ECO:0000313" key="4">
    <source>
        <dbReference type="EMBL" id="OJF97796.1"/>
    </source>
</evidence>
<reference evidence="4 5" key="1">
    <citation type="submission" date="2016-02" db="EMBL/GenBank/DDBJ databases">
        <title>Genome sequencing of a beta-galactosidase producing bacteria Rhizobium sp. 59.</title>
        <authorList>
            <person name="Wang D."/>
            <person name="Kot W."/>
            <person name="Qin Y."/>
            <person name="Hansen L."/>
            <person name="Naqvi K."/>
            <person name="Rensing C."/>
        </authorList>
    </citation>
    <scope>NUCLEOTIDE SEQUENCE [LARGE SCALE GENOMIC DNA]</scope>
    <source>
        <strain evidence="4 5">59</strain>
    </source>
</reference>
<dbReference type="PROSITE" id="PS00379">
    <property type="entry name" value="CDP_ALCOHOL_P_TRANSF"/>
    <property type="match status" value="1"/>
</dbReference>
<dbReference type="GO" id="GO:0016780">
    <property type="term" value="F:phosphotransferase activity, for other substituted phosphate groups"/>
    <property type="evidence" value="ECO:0007669"/>
    <property type="project" value="InterPro"/>
</dbReference>